<dbReference type="EMBL" id="MU003843">
    <property type="protein sequence ID" value="KAF2717493.1"/>
    <property type="molecule type" value="Genomic_DNA"/>
</dbReference>
<reference evidence="2" key="1">
    <citation type="journal article" date="2020" name="Stud. Mycol.">
        <title>101 Dothideomycetes genomes: a test case for predicting lifestyles and emergence of pathogens.</title>
        <authorList>
            <person name="Haridas S."/>
            <person name="Albert R."/>
            <person name="Binder M."/>
            <person name="Bloem J."/>
            <person name="Labutti K."/>
            <person name="Salamov A."/>
            <person name="Andreopoulos B."/>
            <person name="Baker S."/>
            <person name="Barry K."/>
            <person name="Bills G."/>
            <person name="Bluhm B."/>
            <person name="Cannon C."/>
            <person name="Castanera R."/>
            <person name="Culley D."/>
            <person name="Daum C."/>
            <person name="Ezra D."/>
            <person name="Gonzalez J."/>
            <person name="Henrissat B."/>
            <person name="Kuo A."/>
            <person name="Liang C."/>
            <person name="Lipzen A."/>
            <person name="Lutzoni F."/>
            <person name="Magnuson J."/>
            <person name="Mondo S."/>
            <person name="Nolan M."/>
            <person name="Ohm R."/>
            <person name="Pangilinan J."/>
            <person name="Park H.-J."/>
            <person name="Ramirez L."/>
            <person name="Alfaro M."/>
            <person name="Sun H."/>
            <person name="Tritt A."/>
            <person name="Yoshinaga Y."/>
            <person name="Zwiers L.-H."/>
            <person name="Turgeon B."/>
            <person name="Goodwin S."/>
            <person name="Spatafora J."/>
            <person name="Crous P."/>
            <person name="Grigoriev I."/>
        </authorList>
    </citation>
    <scope>NUCLEOTIDE SEQUENCE</scope>
    <source>
        <strain evidence="2">CBS 116435</strain>
    </source>
</reference>
<name>A0A9P4UL62_9PEZI</name>
<keyword evidence="1" id="KW-1133">Transmembrane helix</keyword>
<organism evidence="2 3">
    <name type="scientific">Polychaeton citri CBS 116435</name>
    <dbReference type="NCBI Taxonomy" id="1314669"/>
    <lineage>
        <taxon>Eukaryota</taxon>
        <taxon>Fungi</taxon>
        <taxon>Dikarya</taxon>
        <taxon>Ascomycota</taxon>
        <taxon>Pezizomycotina</taxon>
        <taxon>Dothideomycetes</taxon>
        <taxon>Dothideomycetidae</taxon>
        <taxon>Capnodiales</taxon>
        <taxon>Capnodiaceae</taxon>
        <taxon>Polychaeton</taxon>
    </lineage>
</organism>
<comment type="caution">
    <text evidence="2">The sequence shown here is derived from an EMBL/GenBank/DDBJ whole genome shotgun (WGS) entry which is preliminary data.</text>
</comment>
<dbReference type="AlphaFoldDB" id="A0A9P4UL62"/>
<dbReference type="Proteomes" id="UP000799441">
    <property type="component" value="Unassembled WGS sequence"/>
</dbReference>
<keyword evidence="1" id="KW-0472">Membrane</keyword>
<accession>A0A9P4UL62</accession>
<gene>
    <name evidence="2" type="ORF">K431DRAFT_154180</name>
</gene>
<sequence>MQIHLLIHWLASPATLLVNVLHGFVFFFFFFSLPTSPFQTEISPTGSAATVREMTAAEKGSQTRSCFWLFLVALEVLHCMHQRPGRAPPSLGPW</sequence>
<protein>
    <submittedName>
        <fullName evidence="2">Uncharacterized protein</fullName>
    </submittedName>
</protein>
<evidence type="ECO:0000313" key="2">
    <source>
        <dbReference type="EMBL" id="KAF2717493.1"/>
    </source>
</evidence>
<feature type="transmembrane region" description="Helical" evidence="1">
    <location>
        <begin position="6"/>
        <end position="31"/>
    </location>
</feature>
<evidence type="ECO:0000256" key="1">
    <source>
        <dbReference type="SAM" id="Phobius"/>
    </source>
</evidence>
<evidence type="ECO:0000313" key="3">
    <source>
        <dbReference type="Proteomes" id="UP000799441"/>
    </source>
</evidence>
<keyword evidence="3" id="KW-1185">Reference proteome</keyword>
<keyword evidence="1" id="KW-0812">Transmembrane</keyword>
<proteinExistence type="predicted"/>